<evidence type="ECO:0000256" key="7">
    <source>
        <dbReference type="ARBA" id="ARBA00023242"/>
    </source>
</evidence>
<name>F0W3J3_9STRA</name>
<evidence type="ECO:0000256" key="3">
    <source>
        <dbReference type="ARBA" id="ARBA00022763"/>
    </source>
</evidence>
<evidence type="ECO:0000256" key="6">
    <source>
        <dbReference type="ARBA" id="ARBA00023204"/>
    </source>
</evidence>
<sequence>MRAPPTYIVRPQEAILAFPISGFKNSCLLNFSENVSLSGREVWIEARMDAFEFLETLPNATLESLYADPWVCQAVFQSLPSLAQQFVMRLLSCNTVVQEQVLREWLVTQVQSDPGTSVGKEKAKSIDEIYQHSIQKLRKLRVFTQSSTDSYQLHAGFQKQLKYALCHLGGCPWEVGRRKLGKDIEVSFASTELERYARSHWDAVLHYMVGSTSVPDPPQAVVDILLRTNLMQASVDQRALHITDKGYEFMLKDIHIQMWIFILEYIKTLDRTGALKQEDILRFLFQISYCQVNAYYPVQDLTKTQQLLLTDFNNFGLLYRKRSNSDRFYTTSLAINLIFGGTTTSNYSETQVARPRMSSMSDLLTIVETNFKVYAYTTSTLHIAMLSVFVDIVARLPNLAIGFITRESLRSALVHGISAQQIYDFLLKHAHPRMKKNNPIVPENIADQIYLWEKERNRIKFLEGILFDGFNSKEEFEQVREYAQKQRFLTWTDPIHLKLAISSNGIESVRNFIQKSLEIDAFHEQIVARSGRFTASSEDSAFEREFKEKVPLEKLFQCLDDASNSENSARVKTVCACIDHILSSSAIDPQFFQSKQILALILGGLRHHEEQAQVLTIAQVDVQLCKQSRSAMPFENGLLADKEIMHAICDLIASENGEIATKASNVVVELAAGDALEVHETLVDLLLRNALECDTTGKSVELMRYLETIAHLCSTEKMSQYVASSGAMKYILGYLESSDSLLILNIMEVLPKLCQTKAGLQFISDSDTLRKLLAMADDPLFGTETLRFIGEMSTKVAELNVKGWNWGDPVLTQAFFDKVKDKIQDPDEIQQIAAMDAIAAFAASSHKELQVLIQHEIYSEYLQLASSLKMPLKVSCLHGLKKVLAEPTRLKREGRDILEKDAEIWALNQTIYQAIGRASRSNSTTEYLMSFLKQPFEELRIAVYGLLQAVAAQNAEWGIQTILSYGGFFEYILDRNTEPTKECREWKFAVADAILASPFSNLLDPIILFKLKEHLRKGPYIGNSVSAPEMEAA</sequence>
<dbReference type="GO" id="GO:0043248">
    <property type="term" value="P:proteasome assembly"/>
    <property type="evidence" value="ECO:0007669"/>
    <property type="project" value="InterPro"/>
</dbReference>
<dbReference type="InterPro" id="IPR011989">
    <property type="entry name" value="ARM-like"/>
</dbReference>
<dbReference type="InterPro" id="IPR016024">
    <property type="entry name" value="ARM-type_fold"/>
</dbReference>
<accession>F0W3J3</accession>
<keyword evidence="6 8" id="KW-0234">DNA repair</keyword>
<dbReference type="GO" id="GO:0003690">
    <property type="term" value="F:double-stranded DNA binding"/>
    <property type="evidence" value="ECO:0007669"/>
    <property type="project" value="TreeGrafter"/>
</dbReference>
<organism evidence="10">
    <name type="scientific">Albugo laibachii Nc14</name>
    <dbReference type="NCBI Taxonomy" id="890382"/>
    <lineage>
        <taxon>Eukaryota</taxon>
        <taxon>Sar</taxon>
        <taxon>Stramenopiles</taxon>
        <taxon>Oomycota</taxon>
        <taxon>Peronosporomycetes</taxon>
        <taxon>Albuginales</taxon>
        <taxon>Albuginaceae</taxon>
        <taxon>Albugo</taxon>
    </lineage>
</organism>
<evidence type="ECO:0000256" key="8">
    <source>
        <dbReference type="RuleBase" id="RU364024"/>
    </source>
</evidence>
<evidence type="ECO:0000259" key="9">
    <source>
        <dbReference type="Pfam" id="PF18307"/>
    </source>
</evidence>
<feature type="domain" description="Transcription factor Tfb2 C-terminal" evidence="9">
    <location>
        <begin position="447"/>
        <end position="514"/>
    </location>
</feature>
<keyword evidence="3 8" id="KW-0227">DNA damage</keyword>
<comment type="subcellular location">
    <subcellularLocation>
        <location evidence="1 8">Nucleus</location>
    </subcellularLocation>
</comment>
<dbReference type="Gene3D" id="3.30.70.2610">
    <property type="match status" value="1"/>
</dbReference>
<dbReference type="InterPro" id="IPR040662">
    <property type="entry name" value="Tfb2_C"/>
</dbReference>
<dbReference type="NCBIfam" id="TIGR00625">
    <property type="entry name" value="tfb2"/>
    <property type="match status" value="1"/>
</dbReference>
<proteinExistence type="inferred from homology"/>
<dbReference type="GO" id="GO:0001671">
    <property type="term" value="F:ATPase activator activity"/>
    <property type="evidence" value="ECO:0007669"/>
    <property type="project" value="InterPro"/>
</dbReference>
<dbReference type="GO" id="GO:0005675">
    <property type="term" value="C:transcription factor TFIIH holo complex"/>
    <property type="evidence" value="ECO:0007669"/>
    <property type="project" value="TreeGrafter"/>
</dbReference>
<dbReference type="GO" id="GO:0006289">
    <property type="term" value="P:nucleotide-excision repair"/>
    <property type="evidence" value="ECO:0007669"/>
    <property type="project" value="InterPro"/>
</dbReference>
<reference evidence="10" key="2">
    <citation type="submission" date="2011-02" db="EMBL/GenBank/DDBJ databases">
        <authorList>
            <person name="MacLean D."/>
        </authorList>
    </citation>
    <scope>NUCLEOTIDE SEQUENCE</scope>
</reference>
<dbReference type="Pfam" id="PF10508">
    <property type="entry name" value="Proteasom_PSMB"/>
    <property type="match status" value="1"/>
</dbReference>
<dbReference type="EMBL" id="FR824058">
    <property type="protein sequence ID" value="CCA15636.1"/>
    <property type="molecule type" value="Genomic_DNA"/>
</dbReference>
<dbReference type="PANTHER" id="PTHR13152">
    <property type="entry name" value="TFIIH, POLYPEPTIDE 4"/>
    <property type="match status" value="1"/>
</dbReference>
<keyword evidence="4 8" id="KW-0805">Transcription regulation</keyword>
<comment type="similarity">
    <text evidence="2 8">Belongs to the TFB2 family.</text>
</comment>
<comment type="function">
    <text evidence="8">Component of the general transcription and DNA repair factor IIH (TFIIH) core complex which is involved in general and transcription-coupled nucleotide excision repair (NER) of damaged DNA.</text>
</comment>
<dbReference type="Gene3D" id="1.25.10.10">
    <property type="entry name" value="Leucine-rich Repeat Variant"/>
    <property type="match status" value="1"/>
</dbReference>
<gene>
    <name evidence="10" type="primary">AlNc14C13G1555</name>
    <name evidence="10" type="ORF">ALNC14_017790</name>
</gene>
<protein>
    <recommendedName>
        <fullName evidence="8">General transcription factor IIH subunit 4</fullName>
    </recommendedName>
</protein>
<evidence type="ECO:0000256" key="4">
    <source>
        <dbReference type="ARBA" id="ARBA00023015"/>
    </source>
</evidence>
<dbReference type="InterPro" id="IPR004598">
    <property type="entry name" value="TFIIH_p52/Tfb2"/>
</dbReference>
<evidence type="ECO:0000256" key="2">
    <source>
        <dbReference type="ARBA" id="ARBA00007132"/>
    </source>
</evidence>
<keyword evidence="7 8" id="KW-0539">Nucleus</keyword>
<evidence type="ECO:0000313" key="10">
    <source>
        <dbReference type="EMBL" id="CCA15636.1"/>
    </source>
</evidence>
<reference evidence="10" key="1">
    <citation type="journal article" date="2011" name="PLoS Biol.">
        <title>Gene gain and loss during evolution of obligate parasitism in the white rust pathogen of Arabidopsis thaliana.</title>
        <authorList>
            <person name="Kemen E."/>
            <person name="Gardiner A."/>
            <person name="Schultz-Larsen T."/>
            <person name="Kemen A.C."/>
            <person name="Balmuth A.L."/>
            <person name="Robert-Seilaniantz A."/>
            <person name="Bailey K."/>
            <person name="Holub E."/>
            <person name="Studholme D.J."/>
            <person name="Maclean D."/>
            <person name="Jones J.D."/>
        </authorList>
    </citation>
    <scope>NUCLEOTIDE SEQUENCE</scope>
</reference>
<dbReference type="HOGENOM" id="CLU_293960_0_0_1"/>
<keyword evidence="5 8" id="KW-0804">Transcription</keyword>
<dbReference type="Pfam" id="PF03849">
    <property type="entry name" value="Tfb2"/>
    <property type="match status" value="1"/>
</dbReference>
<dbReference type="SUPFAM" id="SSF48371">
    <property type="entry name" value="ARM repeat"/>
    <property type="match status" value="1"/>
</dbReference>
<evidence type="ECO:0000256" key="1">
    <source>
        <dbReference type="ARBA" id="ARBA00004123"/>
    </source>
</evidence>
<evidence type="ECO:0000256" key="5">
    <source>
        <dbReference type="ARBA" id="ARBA00023163"/>
    </source>
</evidence>
<dbReference type="Pfam" id="PF18307">
    <property type="entry name" value="Tfb2_C"/>
    <property type="match status" value="1"/>
</dbReference>
<dbReference type="AlphaFoldDB" id="F0W3J3"/>
<dbReference type="InterPro" id="IPR019538">
    <property type="entry name" value="PSMD5"/>
</dbReference>
<dbReference type="PANTHER" id="PTHR13152:SF0">
    <property type="entry name" value="GENERAL TRANSCRIPTION FACTOR IIH SUBUNIT 4"/>
    <property type="match status" value="1"/>
</dbReference>
<dbReference type="GO" id="GO:0000439">
    <property type="term" value="C:transcription factor TFIIH core complex"/>
    <property type="evidence" value="ECO:0007669"/>
    <property type="project" value="InterPro"/>
</dbReference>